<sequence length="170" mass="18302">MALKVGVPVFVLFTLLLSFVQLGGFIALLLDWNEVLPSKCPSLAHVVSGGTAIFGSLSGCYAILTLSLFSLIVSHHFCGPRSPRILALTTLVTSGASIVLAGASFVSLEIVVRTYGIDNPCLAYVPYSHSIVAQLISFIVNAVLLSISLRRWKRRENDGNIERNSKIGNK</sequence>
<dbReference type="Proteomes" id="UP000005239">
    <property type="component" value="Unassembled WGS sequence"/>
</dbReference>
<protein>
    <submittedName>
        <fullName evidence="1">Uncharacterized protein</fullName>
    </submittedName>
</protein>
<evidence type="ECO:0000313" key="1">
    <source>
        <dbReference type="EnsemblMetazoa" id="PPA40853.1"/>
    </source>
</evidence>
<gene>
    <name evidence="1" type="primary">WBGene00279222</name>
</gene>
<accession>A0A8R1UUC6</accession>
<keyword evidence="2" id="KW-1185">Reference proteome</keyword>
<name>A0A2A6CPW5_PRIPA</name>
<reference evidence="1" key="2">
    <citation type="submission" date="2022-06" db="UniProtKB">
        <authorList>
            <consortium name="EnsemblMetazoa"/>
        </authorList>
    </citation>
    <scope>IDENTIFICATION</scope>
    <source>
        <strain evidence="1">PS312</strain>
    </source>
</reference>
<dbReference type="AlphaFoldDB" id="A0A2A6CPW5"/>
<dbReference type="EnsemblMetazoa" id="PPA40853.1">
    <property type="protein sequence ID" value="PPA40853.1"/>
    <property type="gene ID" value="WBGene00279222"/>
</dbReference>
<organism evidence="1 2">
    <name type="scientific">Pristionchus pacificus</name>
    <name type="common">Parasitic nematode worm</name>
    <dbReference type="NCBI Taxonomy" id="54126"/>
    <lineage>
        <taxon>Eukaryota</taxon>
        <taxon>Metazoa</taxon>
        <taxon>Ecdysozoa</taxon>
        <taxon>Nematoda</taxon>
        <taxon>Chromadorea</taxon>
        <taxon>Rhabditida</taxon>
        <taxon>Rhabditina</taxon>
        <taxon>Diplogasteromorpha</taxon>
        <taxon>Diplogasteroidea</taxon>
        <taxon>Neodiplogasteridae</taxon>
        <taxon>Pristionchus</taxon>
    </lineage>
</organism>
<evidence type="ECO:0000313" key="2">
    <source>
        <dbReference type="Proteomes" id="UP000005239"/>
    </source>
</evidence>
<proteinExistence type="predicted"/>
<reference evidence="2" key="1">
    <citation type="journal article" date="2008" name="Nat. Genet.">
        <title>The Pristionchus pacificus genome provides a unique perspective on nematode lifestyle and parasitism.</title>
        <authorList>
            <person name="Dieterich C."/>
            <person name="Clifton S.W."/>
            <person name="Schuster L.N."/>
            <person name="Chinwalla A."/>
            <person name="Delehaunty K."/>
            <person name="Dinkelacker I."/>
            <person name="Fulton L."/>
            <person name="Fulton R."/>
            <person name="Godfrey J."/>
            <person name="Minx P."/>
            <person name="Mitreva M."/>
            <person name="Roeseler W."/>
            <person name="Tian H."/>
            <person name="Witte H."/>
            <person name="Yang S.P."/>
            <person name="Wilson R.K."/>
            <person name="Sommer R.J."/>
        </authorList>
    </citation>
    <scope>NUCLEOTIDE SEQUENCE [LARGE SCALE GENOMIC DNA]</scope>
    <source>
        <strain evidence="2">PS312</strain>
    </source>
</reference>
<accession>A0A2A6CPW5</accession>